<accession>A0ABV8GFB9</accession>
<evidence type="ECO:0000256" key="4">
    <source>
        <dbReference type="ARBA" id="ARBA00023027"/>
    </source>
</evidence>
<comment type="caution">
    <text evidence="8">The sequence shown here is derived from an EMBL/GenBank/DDBJ whole genome shotgun (WGS) entry which is preliminary data.</text>
</comment>
<sequence>MRVLVTTPTFAKHSQEPLRVLREGGCVVEHGGLERVAGAEAVIVGLDAVTAEVIEAGRGLRVIAKHGVGVDTIDVEAARSRGVPVVYAPGSNSRAVAELAFGLMLAAARKIAQSDAAIRAGGWPKLFGPELVGKTLGIIGYGRIGRLVAGYARAFGMTVVVHDPYATLGGEVRAAGLAECLAEADYVSLHLPATPGAPPLLGRAELESMKPGAILVNTSRGGLVDEEALAELLHAGRLGGAALDAFADEPPSAGSPLRDAPNTVMSAHIGACTYEANRDMGVMVAQDVLRVLRGETPMNEWKSA</sequence>
<dbReference type="PROSITE" id="PS00671">
    <property type="entry name" value="D_2_HYDROXYACID_DH_3"/>
    <property type="match status" value="1"/>
</dbReference>
<evidence type="ECO:0000256" key="2">
    <source>
        <dbReference type="ARBA" id="ARBA00022605"/>
    </source>
</evidence>
<dbReference type="InterPro" id="IPR029752">
    <property type="entry name" value="D-isomer_DH_CS1"/>
</dbReference>
<keyword evidence="9" id="KW-1185">Reference proteome</keyword>
<dbReference type="PROSITE" id="PS00065">
    <property type="entry name" value="D_2_HYDROXYACID_DH_1"/>
    <property type="match status" value="1"/>
</dbReference>
<dbReference type="Gene3D" id="3.40.50.720">
    <property type="entry name" value="NAD(P)-binding Rossmann-like Domain"/>
    <property type="match status" value="2"/>
</dbReference>
<dbReference type="InterPro" id="IPR050857">
    <property type="entry name" value="D-2-hydroxyacid_DH"/>
</dbReference>
<evidence type="ECO:0000256" key="1">
    <source>
        <dbReference type="ARBA" id="ARBA00005854"/>
    </source>
</evidence>
<feature type="domain" description="D-isomer specific 2-hydroxyacid dehydrogenase catalytic" evidence="6">
    <location>
        <begin position="33"/>
        <end position="300"/>
    </location>
</feature>
<dbReference type="RefSeq" id="WP_379532516.1">
    <property type="nucleotide sequence ID" value="NZ_JBHSBI010000022.1"/>
</dbReference>
<dbReference type="InterPro" id="IPR006139">
    <property type="entry name" value="D-isomer_2_OHA_DH_cat_dom"/>
</dbReference>
<reference evidence="9" key="1">
    <citation type="journal article" date="2019" name="Int. J. Syst. Evol. Microbiol.">
        <title>The Global Catalogue of Microorganisms (GCM) 10K type strain sequencing project: providing services to taxonomists for standard genome sequencing and annotation.</title>
        <authorList>
            <consortium name="The Broad Institute Genomics Platform"/>
            <consortium name="The Broad Institute Genome Sequencing Center for Infectious Disease"/>
            <person name="Wu L."/>
            <person name="Ma J."/>
        </authorList>
    </citation>
    <scope>NUCLEOTIDE SEQUENCE [LARGE SCALE GENOMIC DNA]</scope>
    <source>
        <strain evidence="9">TBRC 1276</strain>
    </source>
</reference>
<dbReference type="Pfam" id="PF00389">
    <property type="entry name" value="2-Hacid_dh"/>
    <property type="match status" value="1"/>
</dbReference>
<evidence type="ECO:0000313" key="8">
    <source>
        <dbReference type="EMBL" id="MFC4012616.1"/>
    </source>
</evidence>
<keyword evidence="3 5" id="KW-0560">Oxidoreductase</keyword>
<feature type="domain" description="D-isomer specific 2-hydroxyacid dehydrogenase NAD-binding" evidence="7">
    <location>
        <begin position="101"/>
        <end position="270"/>
    </location>
</feature>
<dbReference type="PANTHER" id="PTHR42789:SF1">
    <property type="entry name" value="D-ISOMER SPECIFIC 2-HYDROXYACID DEHYDROGENASE FAMILY PROTEIN (AFU_ORTHOLOGUE AFUA_6G10090)"/>
    <property type="match status" value="1"/>
</dbReference>
<comment type="similarity">
    <text evidence="1 5">Belongs to the D-isomer specific 2-hydroxyacid dehydrogenase family.</text>
</comment>
<proteinExistence type="inferred from homology"/>
<evidence type="ECO:0000256" key="3">
    <source>
        <dbReference type="ARBA" id="ARBA00023002"/>
    </source>
</evidence>
<evidence type="ECO:0000313" key="9">
    <source>
        <dbReference type="Proteomes" id="UP001595851"/>
    </source>
</evidence>
<dbReference type="InterPro" id="IPR036291">
    <property type="entry name" value="NAD(P)-bd_dom_sf"/>
</dbReference>
<dbReference type="Pfam" id="PF02826">
    <property type="entry name" value="2-Hacid_dh_C"/>
    <property type="match status" value="1"/>
</dbReference>
<keyword evidence="4" id="KW-0520">NAD</keyword>
<dbReference type="InterPro" id="IPR029753">
    <property type="entry name" value="D-isomer_DH_CS"/>
</dbReference>
<evidence type="ECO:0000259" key="7">
    <source>
        <dbReference type="Pfam" id="PF02826"/>
    </source>
</evidence>
<name>A0ABV8GFB9_9ACTN</name>
<dbReference type="PANTHER" id="PTHR42789">
    <property type="entry name" value="D-ISOMER SPECIFIC 2-HYDROXYACID DEHYDROGENASE FAMILY PROTEIN (AFU_ORTHOLOGUE AFUA_6G10090)"/>
    <property type="match status" value="1"/>
</dbReference>
<keyword evidence="2" id="KW-0028">Amino-acid biosynthesis</keyword>
<dbReference type="InterPro" id="IPR006140">
    <property type="entry name" value="D-isomer_DH_NAD-bd"/>
</dbReference>
<evidence type="ECO:0000259" key="6">
    <source>
        <dbReference type="Pfam" id="PF00389"/>
    </source>
</evidence>
<dbReference type="Proteomes" id="UP001595851">
    <property type="component" value="Unassembled WGS sequence"/>
</dbReference>
<dbReference type="CDD" id="cd12172">
    <property type="entry name" value="PGDH_like_2"/>
    <property type="match status" value="1"/>
</dbReference>
<gene>
    <name evidence="8" type="ORF">ACFOY2_35665</name>
</gene>
<dbReference type="EMBL" id="JBHSBI010000022">
    <property type="protein sequence ID" value="MFC4012616.1"/>
    <property type="molecule type" value="Genomic_DNA"/>
</dbReference>
<dbReference type="SUPFAM" id="SSF51735">
    <property type="entry name" value="NAD(P)-binding Rossmann-fold domains"/>
    <property type="match status" value="1"/>
</dbReference>
<organism evidence="8 9">
    <name type="scientific">Nonomuraea purpurea</name>
    <dbReference type="NCBI Taxonomy" id="1849276"/>
    <lineage>
        <taxon>Bacteria</taxon>
        <taxon>Bacillati</taxon>
        <taxon>Actinomycetota</taxon>
        <taxon>Actinomycetes</taxon>
        <taxon>Streptosporangiales</taxon>
        <taxon>Streptosporangiaceae</taxon>
        <taxon>Nonomuraea</taxon>
    </lineage>
</organism>
<protein>
    <submittedName>
        <fullName evidence="8">Phosphoglycerate dehydrogenase</fullName>
    </submittedName>
</protein>
<evidence type="ECO:0000256" key="5">
    <source>
        <dbReference type="RuleBase" id="RU003719"/>
    </source>
</evidence>
<dbReference type="SUPFAM" id="SSF52283">
    <property type="entry name" value="Formate/glycerate dehydrogenase catalytic domain-like"/>
    <property type="match status" value="1"/>
</dbReference>